<dbReference type="PANTHER" id="PTHR40261">
    <property type="match status" value="1"/>
</dbReference>
<keyword evidence="3" id="KW-0408">Iron</keyword>
<evidence type="ECO:0000259" key="5">
    <source>
        <dbReference type="PROSITE" id="PS51296"/>
    </source>
</evidence>
<keyword evidence="4" id="KW-0411">Iron-sulfur</keyword>
<dbReference type="InterPro" id="IPR017941">
    <property type="entry name" value="Rieske_2Fe-2S"/>
</dbReference>
<dbReference type="SUPFAM" id="SSF50022">
    <property type="entry name" value="ISP domain"/>
    <property type="match status" value="1"/>
</dbReference>
<dbReference type="PROSITE" id="PS51296">
    <property type="entry name" value="RIESKE"/>
    <property type="match status" value="1"/>
</dbReference>
<evidence type="ECO:0000256" key="3">
    <source>
        <dbReference type="ARBA" id="ARBA00023004"/>
    </source>
</evidence>
<organism evidence="6 7">
    <name type="scientific">Marinomonas phaeophyticola</name>
    <dbReference type="NCBI Taxonomy" id="3004091"/>
    <lineage>
        <taxon>Bacteria</taxon>
        <taxon>Pseudomonadati</taxon>
        <taxon>Pseudomonadota</taxon>
        <taxon>Gammaproteobacteria</taxon>
        <taxon>Oceanospirillales</taxon>
        <taxon>Oceanospirillaceae</taxon>
        <taxon>Marinomonas</taxon>
    </lineage>
</organism>
<dbReference type="RefSeq" id="WP_269124614.1">
    <property type="nucleotide sequence ID" value="NZ_JAPUBN010000013.1"/>
</dbReference>
<dbReference type="Pfam" id="PF00355">
    <property type="entry name" value="Rieske"/>
    <property type="match status" value="1"/>
</dbReference>
<feature type="domain" description="Rieske" evidence="5">
    <location>
        <begin position="29"/>
        <end position="110"/>
    </location>
</feature>
<dbReference type="EMBL" id="JAPUBN010000013">
    <property type="protein sequence ID" value="MCZ2721663.1"/>
    <property type="molecule type" value="Genomic_DNA"/>
</dbReference>
<evidence type="ECO:0000256" key="1">
    <source>
        <dbReference type="ARBA" id="ARBA00022714"/>
    </source>
</evidence>
<name>A0ABT4JTM3_9GAMM</name>
<evidence type="ECO:0000256" key="4">
    <source>
        <dbReference type="ARBA" id="ARBA00023014"/>
    </source>
</evidence>
<comment type="caution">
    <text evidence="6">The sequence shown here is derived from an EMBL/GenBank/DDBJ whole genome shotgun (WGS) entry which is preliminary data.</text>
</comment>
<keyword evidence="2" id="KW-0479">Metal-binding</keyword>
<reference evidence="6" key="1">
    <citation type="submission" date="2022-12" db="EMBL/GenBank/DDBJ databases">
        <title>Marinomonas 15G1-11 sp. nov, isolated from marine algae.</title>
        <authorList>
            <person name="Butt M."/>
            <person name="Choi D.G."/>
            <person name="Kim J.M."/>
            <person name="Lee J.K."/>
            <person name="Baek J.H."/>
            <person name="Jeon C.O."/>
        </authorList>
    </citation>
    <scope>NUCLEOTIDE SEQUENCE</scope>
    <source>
        <strain evidence="6">15G1-11</strain>
    </source>
</reference>
<accession>A0ABT4JTM3</accession>
<protein>
    <submittedName>
        <fullName evidence="6">Rieske 2Fe-2S domain-containing protein</fullName>
    </submittedName>
</protein>
<dbReference type="InterPro" id="IPR036922">
    <property type="entry name" value="Rieske_2Fe-2S_sf"/>
</dbReference>
<gene>
    <name evidence="6" type="ORF">O1D97_08345</name>
</gene>
<evidence type="ECO:0000313" key="7">
    <source>
        <dbReference type="Proteomes" id="UP001149719"/>
    </source>
</evidence>
<dbReference type="CDD" id="cd03467">
    <property type="entry name" value="Rieske"/>
    <property type="match status" value="1"/>
</dbReference>
<dbReference type="Proteomes" id="UP001149719">
    <property type="component" value="Unassembled WGS sequence"/>
</dbReference>
<keyword evidence="1" id="KW-0001">2Fe-2S</keyword>
<dbReference type="Gene3D" id="2.102.10.10">
    <property type="entry name" value="Rieske [2Fe-2S] iron-sulphur domain"/>
    <property type="match status" value="1"/>
</dbReference>
<evidence type="ECO:0000256" key="2">
    <source>
        <dbReference type="ARBA" id="ARBA00022723"/>
    </source>
</evidence>
<proteinExistence type="predicted"/>
<sequence>MKKYSLCSIDELNTLQTKGINVPHPTMGPISIMVIKQGTDFYAYINKCPHRDVKLASHQEDFFDESGTFIQCSEHGALFLPKTGECITGPCQFQSLETVAITIENEAIFCDLEALSNEDSP</sequence>
<evidence type="ECO:0000313" key="6">
    <source>
        <dbReference type="EMBL" id="MCZ2721663.1"/>
    </source>
</evidence>
<dbReference type="PANTHER" id="PTHR40261:SF1">
    <property type="entry name" value="RIESKE DOMAIN-CONTAINING PROTEIN"/>
    <property type="match status" value="1"/>
</dbReference>
<keyword evidence="7" id="KW-1185">Reference proteome</keyword>